<feature type="domain" description="Peptidase M50" evidence="6">
    <location>
        <begin position="117"/>
        <end position="516"/>
    </location>
</feature>
<dbReference type="STRING" id="1295009.MMINT_11330"/>
<dbReference type="GO" id="GO:0012505">
    <property type="term" value="C:endomembrane system"/>
    <property type="evidence" value="ECO:0007669"/>
    <property type="project" value="UniProtKB-SubCell"/>
</dbReference>
<dbReference type="EMBL" id="CP005934">
    <property type="protein sequence ID" value="AGN26472.1"/>
    <property type="molecule type" value="Genomic_DNA"/>
</dbReference>
<dbReference type="InParanoid" id="R9T645"/>
<comment type="subcellular location">
    <subcellularLocation>
        <location evidence="1">Endomembrane system</location>
        <topology evidence="1">Multi-pass membrane protein</topology>
    </subcellularLocation>
</comment>
<evidence type="ECO:0000256" key="5">
    <source>
        <dbReference type="SAM" id="Phobius"/>
    </source>
</evidence>
<dbReference type="InterPro" id="IPR008915">
    <property type="entry name" value="Peptidase_M50"/>
</dbReference>
<dbReference type="InterPro" id="IPR036034">
    <property type="entry name" value="PDZ_sf"/>
</dbReference>
<protein>
    <submittedName>
        <fullName evidence="7">Putative membrane-associated Zn-dependent protease</fullName>
    </submittedName>
</protein>
<dbReference type="AlphaFoldDB" id="R9T645"/>
<dbReference type="Gene3D" id="2.30.42.10">
    <property type="match status" value="1"/>
</dbReference>
<keyword evidence="4 5" id="KW-0472">Membrane</keyword>
<dbReference type="SUPFAM" id="SSF50156">
    <property type="entry name" value="PDZ domain-like"/>
    <property type="match status" value="2"/>
</dbReference>
<keyword evidence="3 5" id="KW-1133">Transmembrane helix</keyword>
<dbReference type="GO" id="GO:0016020">
    <property type="term" value="C:membrane"/>
    <property type="evidence" value="ECO:0007669"/>
    <property type="project" value="InterPro"/>
</dbReference>
<dbReference type="HOGENOM" id="CLU_042134_1_0_2"/>
<feature type="transmembrane region" description="Helical" evidence="5">
    <location>
        <begin position="177"/>
        <end position="197"/>
    </location>
</feature>
<dbReference type="PANTHER" id="PTHR13325:SF3">
    <property type="entry name" value="MEMBRANE-BOUND TRANSCRIPTION FACTOR SITE-2 PROTEASE"/>
    <property type="match status" value="1"/>
</dbReference>
<dbReference type="InterPro" id="IPR001193">
    <property type="entry name" value="MBTPS2"/>
</dbReference>
<evidence type="ECO:0000256" key="2">
    <source>
        <dbReference type="ARBA" id="ARBA00022692"/>
    </source>
</evidence>
<organism evidence="7 8">
    <name type="scientific">Methanomassiliicoccus intestinalis (strain Issoire-Mx1)</name>
    <dbReference type="NCBI Taxonomy" id="1295009"/>
    <lineage>
        <taxon>Archaea</taxon>
        <taxon>Methanobacteriati</taxon>
        <taxon>Thermoplasmatota</taxon>
        <taxon>Thermoplasmata</taxon>
        <taxon>Methanomassiliicoccales</taxon>
        <taxon>Methanomassiliicoccaceae</taxon>
        <taxon>Methanomassiliicoccus</taxon>
    </lineage>
</organism>
<sequence length="531" mass="58336">MNGYLIAIILVIAFWAAVYILDKKGILAKHHMSAWGPFVMWRTSRGRDLIDKLSRPHRFWNAYSLVSKGIVAVIMFGMTALLLWEATLVSSIPAESAPGVDMILGIPGINPVIPLWYGILGLVVAVVIHEFAHGILTRVHGMGVKSLGIVWMVIPMGAFTEPDEEALEKTTRRKRTAVYAVGPGTNIIAALIFAVLFSSVALGSVAPAYDAPMAATIYEDSPGDIAGIPVGAQIISINGEDVPINGYPDVNAPDPNTPVTVKYYYNGEIFEKEVISGVILTTTEKGLPSGDAGLKPGMMIYSINGEIIRNETDFKTVMSSLEIGETVPIVAYSYNAETGTYEVAEEVTEITPMSKIDYYKSRGTSTNGVEDMAFLGVNTAYLGMVVKDPQALIDSMAHPFAGDDSVDDYFHSFLTYVTLPLTGYQPFPASLVDVYEPQGIFSGMSSNSFWIMANCFYWLFWINLMLGLTNALPAIPLDGGYIFRDWLDSLVQKVRKKMPDKERTQFVDSVTWVFALMILFLILWQLIGPRI</sequence>
<dbReference type="GO" id="GO:0005737">
    <property type="term" value="C:cytoplasm"/>
    <property type="evidence" value="ECO:0007669"/>
    <property type="project" value="TreeGrafter"/>
</dbReference>
<evidence type="ECO:0000313" key="8">
    <source>
        <dbReference type="Proteomes" id="UP000014070"/>
    </source>
</evidence>
<gene>
    <name evidence="7" type="ORF">MMINT_11330</name>
</gene>
<dbReference type="PANTHER" id="PTHR13325">
    <property type="entry name" value="PROTEASE M50 MEMBRANE-BOUND TRANSCRIPTION FACTOR SITE 2 PROTEASE"/>
    <property type="match status" value="1"/>
</dbReference>
<evidence type="ECO:0000313" key="7">
    <source>
        <dbReference type="EMBL" id="AGN26472.1"/>
    </source>
</evidence>
<keyword evidence="7" id="KW-0378">Hydrolase</keyword>
<dbReference type="Proteomes" id="UP000014070">
    <property type="component" value="Chromosome"/>
</dbReference>
<keyword evidence="8" id="KW-1185">Reference proteome</keyword>
<accession>R9T645</accession>
<evidence type="ECO:0000256" key="4">
    <source>
        <dbReference type="ARBA" id="ARBA00023136"/>
    </source>
</evidence>
<evidence type="ECO:0000256" key="3">
    <source>
        <dbReference type="ARBA" id="ARBA00022989"/>
    </source>
</evidence>
<dbReference type="Pfam" id="PF02163">
    <property type="entry name" value="Peptidase_M50"/>
    <property type="match status" value="1"/>
</dbReference>
<evidence type="ECO:0000256" key="1">
    <source>
        <dbReference type="ARBA" id="ARBA00004127"/>
    </source>
</evidence>
<feature type="transmembrane region" description="Helical" evidence="5">
    <location>
        <begin position="115"/>
        <end position="136"/>
    </location>
</feature>
<dbReference type="PRINTS" id="PR01000">
    <property type="entry name" value="SREBPS2PTASE"/>
</dbReference>
<keyword evidence="2 5" id="KW-0812">Transmembrane</keyword>
<feature type="transmembrane region" description="Helical" evidence="5">
    <location>
        <begin position="62"/>
        <end position="84"/>
    </location>
</feature>
<feature type="transmembrane region" description="Helical" evidence="5">
    <location>
        <begin position="506"/>
        <end position="527"/>
    </location>
</feature>
<dbReference type="CDD" id="cd06159">
    <property type="entry name" value="S2P-M50_PDZ_Arch"/>
    <property type="match status" value="1"/>
</dbReference>
<dbReference type="OrthoDB" id="15212at2157"/>
<dbReference type="GeneID" id="41323530"/>
<reference evidence="7 8" key="1">
    <citation type="journal article" date="2013" name="Genome Announc.">
        <title>Genome sequence of 'Candidatus Methanomassiliicoccus intestinalis' Issoire-Mx1, a third thermoplasmatales-related methanogenic archaeon from human feces.</title>
        <authorList>
            <person name="Borrel G."/>
            <person name="Harris H.M."/>
            <person name="Parisot N."/>
            <person name="Gaci N."/>
            <person name="Tottey W."/>
            <person name="Mihajlovski A."/>
            <person name="Deane J."/>
            <person name="Gribaldo S."/>
            <person name="Bardot O."/>
            <person name="Peyretaillade E."/>
            <person name="Peyret P."/>
            <person name="O'Toole P.W."/>
            <person name="Brugere J.F."/>
        </authorList>
    </citation>
    <scope>NUCLEOTIDE SEQUENCE [LARGE SCALE GENOMIC DNA]</scope>
    <source>
        <strain evidence="7 8">Issoire-Mx1</strain>
    </source>
</reference>
<name>R9T645_METII</name>
<dbReference type="RefSeq" id="WP_020448997.1">
    <property type="nucleotide sequence ID" value="NC_021353.1"/>
</dbReference>
<dbReference type="GO" id="GO:0031293">
    <property type="term" value="P:membrane protein intracellular domain proteolysis"/>
    <property type="evidence" value="ECO:0007669"/>
    <property type="project" value="TreeGrafter"/>
</dbReference>
<proteinExistence type="predicted"/>
<dbReference type="GO" id="GO:0004222">
    <property type="term" value="F:metalloendopeptidase activity"/>
    <property type="evidence" value="ECO:0007669"/>
    <property type="project" value="InterPro"/>
</dbReference>
<feature type="transmembrane region" description="Helical" evidence="5">
    <location>
        <begin position="456"/>
        <end position="475"/>
    </location>
</feature>
<keyword evidence="7" id="KW-0645">Protease</keyword>
<evidence type="ECO:0000259" key="6">
    <source>
        <dbReference type="Pfam" id="PF02163"/>
    </source>
</evidence>
<feature type="transmembrane region" description="Helical" evidence="5">
    <location>
        <begin position="6"/>
        <end position="22"/>
    </location>
</feature>
<dbReference type="KEGG" id="mer:MMINT_11330"/>